<proteinExistence type="predicted"/>
<reference evidence="2 3" key="1">
    <citation type="submission" date="2019-08" db="EMBL/GenBank/DDBJ databases">
        <title>Gluconobacter frateurii HD924 genome.</title>
        <authorList>
            <person name="Liu Y."/>
            <person name="Zhang P."/>
        </authorList>
    </citation>
    <scope>NUCLEOTIDE SEQUENCE [LARGE SCALE GENOMIC DNA]</scope>
    <source>
        <strain evidence="2 3">HD924</strain>
        <plasmid evidence="2 3">unnamed1</plasmid>
    </source>
</reference>
<dbReference type="RefSeq" id="WP_148621351.1">
    <property type="nucleotide sequence ID" value="NZ_CP043044.1"/>
</dbReference>
<dbReference type="KEGG" id="gti:FXF46_16450"/>
<evidence type="ECO:0000256" key="1">
    <source>
        <dbReference type="SAM" id="MobiDB-lite"/>
    </source>
</evidence>
<sequence>MKTLTQSDLKYVVGGNSAPPVVGGGSVTYTDPNTGISVTAGGSLNSNGGAQGGGQVTIPWGGGQTSGGGLSGNVGAGNESQNAPAEPTTGVDGPYAAPSDDDRNGVDAYGRPLQPARS</sequence>
<evidence type="ECO:0000313" key="3">
    <source>
        <dbReference type="Proteomes" id="UP000323560"/>
    </source>
</evidence>
<keyword evidence="2" id="KW-0614">Plasmid</keyword>
<evidence type="ECO:0000313" key="2">
    <source>
        <dbReference type="EMBL" id="QEH97876.1"/>
    </source>
</evidence>
<feature type="region of interest" description="Disordered" evidence="1">
    <location>
        <begin position="1"/>
        <end position="26"/>
    </location>
</feature>
<organism evidence="2 3">
    <name type="scientific">Gluconobacter thailandicus</name>
    <dbReference type="NCBI Taxonomy" id="257438"/>
    <lineage>
        <taxon>Bacteria</taxon>
        <taxon>Pseudomonadati</taxon>
        <taxon>Pseudomonadota</taxon>
        <taxon>Alphaproteobacteria</taxon>
        <taxon>Acetobacterales</taxon>
        <taxon>Acetobacteraceae</taxon>
        <taxon>Gluconobacter</taxon>
    </lineage>
</organism>
<dbReference type="Proteomes" id="UP000323560">
    <property type="component" value="Plasmid unnamed1"/>
</dbReference>
<accession>A0AAP9JJF9</accession>
<feature type="compositionally biased region" description="Gly residues" evidence="1">
    <location>
        <begin position="49"/>
        <end position="75"/>
    </location>
</feature>
<dbReference type="AlphaFoldDB" id="A0AAP9JJF9"/>
<name>A0AAP9JJF9_GLUTH</name>
<feature type="region of interest" description="Disordered" evidence="1">
    <location>
        <begin position="40"/>
        <end position="118"/>
    </location>
</feature>
<dbReference type="EMBL" id="CP043044">
    <property type="protein sequence ID" value="QEH97876.1"/>
    <property type="molecule type" value="Genomic_DNA"/>
</dbReference>
<gene>
    <name evidence="2" type="ORF">FXF46_16450</name>
</gene>
<protein>
    <submittedName>
        <fullName evidence="2">Uncharacterized protein</fullName>
    </submittedName>
</protein>
<geneLocation type="plasmid" evidence="2 3">
    <name>unnamed1</name>
</geneLocation>